<dbReference type="SUPFAM" id="SSF52096">
    <property type="entry name" value="ClpP/crotonase"/>
    <property type="match status" value="1"/>
</dbReference>
<dbReference type="PANTHER" id="PTHR11941">
    <property type="entry name" value="ENOYL-COA HYDRATASE-RELATED"/>
    <property type="match status" value="1"/>
</dbReference>
<dbReference type="Pfam" id="PF00378">
    <property type="entry name" value="ECH_1"/>
    <property type="match status" value="1"/>
</dbReference>
<dbReference type="InterPro" id="IPR029045">
    <property type="entry name" value="ClpP/crotonase-like_dom_sf"/>
</dbReference>
<dbReference type="PANTHER" id="PTHR11941:SF54">
    <property type="entry name" value="ENOYL-COA HYDRATASE, MITOCHONDRIAL"/>
    <property type="match status" value="1"/>
</dbReference>
<evidence type="ECO:0008006" key="3">
    <source>
        <dbReference type="Google" id="ProtNLM"/>
    </source>
</evidence>
<protein>
    <recommendedName>
        <fullName evidence="3">Enoyl-CoA hydratase</fullName>
    </recommendedName>
</protein>
<dbReference type="AlphaFoldDB" id="A0A154W4Z5"/>
<dbReference type="RefSeq" id="WP_067555492.1">
    <property type="nucleotide sequence ID" value="NZ_LPXN01000104.1"/>
</dbReference>
<evidence type="ECO:0000313" key="1">
    <source>
        <dbReference type="EMBL" id="KZD08543.1"/>
    </source>
</evidence>
<proteinExistence type="predicted"/>
<keyword evidence="2" id="KW-1185">Reference proteome</keyword>
<dbReference type="Proteomes" id="UP000076400">
    <property type="component" value="Unassembled WGS sequence"/>
</dbReference>
<evidence type="ECO:0000313" key="2">
    <source>
        <dbReference type="Proteomes" id="UP000076400"/>
    </source>
</evidence>
<dbReference type="InterPro" id="IPR001753">
    <property type="entry name" value="Enoyl-CoA_hydra/iso"/>
</dbReference>
<reference evidence="1 2" key="1">
    <citation type="submission" date="2015-12" db="EMBL/GenBank/DDBJ databases">
        <title>Genome sequence of Oceanibaculum pacificum MCCC 1A02656.</title>
        <authorList>
            <person name="Lu L."/>
            <person name="Lai Q."/>
            <person name="Shao Z."/>
            <person name="Qian P."/>
        </authorList>
    </citation>
    <scope>NUCLEOTIDE SEQUENCE [LARGE SCALE GENOMIC DNA]</scope>
    <source>
        <strain evidence="1 2">MCCC 1A02656</strain>
    </source>
</reference>
<dbReference type="OrthoDB" id="9795613at2"/>
<accession>A0A154W4Z5</accession>
<sequence>MLQLEIRDDILLLRLNEPRKLNAWSQAVREEVRLALASADANPAIRAVVITGAGDRSFCAGADLADPTMGVPEAAQGRMDAFRAMYYGIQSFRKPLVAALNGFAFGSAFQAILLMDYRVGHPGVTVGLPEINSGMPCITGSAILSWSVGPMMARTIATTGRPIGAEEAVRHGLIEEIVPPEQVLDRAMDVARELAGKSPEAFAETKLWLRDLTLPALDAAFARAAEVRGKENVAHSVRAGIGDFFGQDKPTRA</sequence>
<dbReference type="Gene3D" id="3.90.226.10">
    <property type="entry name" value="2-enoyl-CoA Hydratase, Chain A, domain 1"/>
    <property type="match status" value="1"/>
</dbReference>
<gene>
    <name evidence="1" type="ORF">AUP43_08400</name>
</gene>
<dbReference type="EMBL" id="LPXN01000104">
    <property type="protein sequence ID" value="KZD08543.1"/>
    <property type="molecule type" value="Genomic_DNA"/>
</dbReference>
<organism evidence="1 2">
    <name type="scientific">Oceanibaculum pacificum</name>
    <dbReference type="NCBI Taxonomy" id="580166"/>
    <lineage>
        <taxon>Bacteria</taxon>
        <taxon>Pseudomonadati</taxon>
        <taxon>Pseudomonadota</taxon>
        <taxon>Alphaproteobacteria</taxon>
        <taxon>Rhodospirillales</taxon>
        <taxon>Oceanibaculaceae</taxon>
        <taxon>Oceanibaculum</taxon>
    </lineage>
</organism>
<dbReference type="GO" id="GO:0003824">
    <property type="term" value="F:catalytic activity"/>
    <property type="evidence" value="ECO:0007669"/>
    <property type="project" value="UniProtKB-ARBA"/>
</dbReference>
<dbReference type="GO" id="GO:0006635">
    <property type="term" value="P:fatty acid beta-oxidation"/>
    <property type="evidence" value="ECO:0007669"/>
    <property type="project" value="TreeGrafter"/>
</dbReference>
<dbReference type="STRING" id="580166.AUP43_08400"/>
<comment type="caution">
    <text evidence="1">The sequence shown here is derived from an EMBL/GenBank/DDBJ whole genome shotgun (WGS) entry which is preliminary data.</text>
</comment>
<name>A0A154W4Z5_9PROT</name>
<dbReference type="CDD" id="cd06558">
    <property type="entry name" value="crotonase-like"/>
    <property type="match status" value="1"/>
</dbReference>